<evidence type="ECO:0000256" key="6">
    <source>
        <dbReference type="SAM" id="MobiDB-lite"/>
    </source>
</evidence>
<feature type="region of interest" description="Disordered" evidence="6">
    <location>
        <begin position="175"/>
        <end position="285"/>
    </location>
</feature>
<feature type="domain" description="BHLH" evidence="7">
    <location>
        <begin position="278"/>
        <end position="327"/>
    </location>
</feature>
<dbReference type="PANTHER" id="PTHR16223">
    <property type="entry name" value="TRANSCRIPTION FACTOR BHLH83-RELATED"/>
    <property type="match status" value="1"/>
</dbReference>
<dbReference type="FunFam" id="4.10.280.10:FF:000022">
    <property type="entry name" value="Basic helix-loop-helix transcription factor"/>
    <property type="match status" value="1"/>
</dbReference>
<dbReference type="GO" id="GO:0000981">
    <property type="term" value="F:DNA-binding transcription factor activity, RNA polymerase II-specific"/>
    <property type="evidence" value="ECO:0007669"/>
    <property type="project" value="TreeGrafter"/>
</dbReference>
<dbReference type="GO" id="GO:0005634">
    <property type="term" value="C:nucleus"/>
    <property type="evidence" value="ECO:0007669"/>
    <property type="project" value="UniProtKB-SubCell"/>
</dbReference>
<dbReference type="InterPro" id="IPR011598">
    <property type="entry name" value="bHLH_dom"/>
</dbReference>
<dbReference type="GO" id="GO:0046983">
    <property type="term" value="F:protein dimerization activity"/>
    <property type="evidence" value="ECO:0007669"/>
    <property type="project" value="InterPro"/>
</dbReference>
<comment type="caution">
    <text evidence="8">The sequence shown here is derived from an EMBL/GenBank/DDBJ whole genome shotgun (WGS) entry which is preliminary data.</text>
</comment>
<dbReference type="Proteomes" id="UP001141552">
    <property type="component" value="Unassembled WGS sequence"/>
</dbReference>
<reference evidence="8" key="2">
    <citation type="journal article" date="2023" name="Plants (Basel)">
        <title>Annotation of the Turnera subulata (Passifloraceae) Draft Genome Reveals the S-Locus Evolved after the Divergence of Turneroideae from Passifloroideae in a Stepwise Manner.</title>
        <authorList>
            <person name="Henning P.M."/>
            <person name="Roalson E.H."/>
            <person name="Mir W."/>
            <person name="McCubbin A.G."/>
            <person name="Shore J.S."/>
        </authorList>
    </citation>
    <scope>NUCLEOTIDE SEQUENCE</scope>
    <source>
        <strain evidence="8">F60SS</strain>
    </source>
</reference>
<dbReference type="Gene3D" id="4.10.280.10">
    <property type="entry name" value="Helix-loop-helix DNA-binding domain"/>
    <property type="match status" value="1"/>
</dbReference>
<evidence type="ECO:0000256" key="1">
    <source>
        <dbReference type="ARBA" id="ARBA00004123"/>
    </source>
</evidence>
<proteinExistence type="predicted"/>
<dbReference type="SUPFAM" id="SSF47459">
    <property type="entry name" value="HLH, helix-loop-helix DNA-binding domain"/>
    <property type="match status" value="1"/>
</dbReference>
<dbReference type="AlphaFoldDB" id="A0A9Q0FUS2"/>
<evidence type="ECO:0000256" key="3">
    <source>
        <dbReference type="ARBA" id="ARBA00023125"/>
    </source>
</evidence>
<keyword evidence="3" id="KW-0238">DNA-binding</keyword>
<dbReference type="InterPro" id="IPR045843">
    <property type="entry name" value="IND-like"/>
</dbReference>
<dbReference type="InterPro" id="IPR036638">
    <property type="entry name" value="HLH_DNA-bd_sf"/>
</dbReference>
<comment type="subcellular location">
    <subcellularLocation>
        <location evidence="1">Nucleus</location>
    </subcellularLocation>
</comment>
<organism evidence="8 9">
    <name type="scientific">Turnera subulata</name>
    <dbReference type="NCBI Taxonomy" id="218843"/>
    <lineage>
        <taxon>Eukaryota</taxon>
        <taxon>Viridiplantae</taxon>
        <taxon>Streptophyta</taxon>
        <taxon>Embryophyta</taxon>
        <taxon>Tracheophyta</taxon>
        <taxon>Spermatophyta</taxon>
        <taxon>Magnoliopsida</taxon>
        <taxon>eudicotyledons</taxon>
        <taxon>Gunneridae</taxon>
        <taxon>Pentapetalae</taxon>
        <taxon>rosids</taxon>
        <taxon>fabids</taxon>
        <taxon>Malpighiales</taxon>
        <taxon>Passifloraceae</taxon>
        <taxon>Turnera</taxon>
    </lineage>
</organism>
<keyword evidence="2" id="KW-0805">Transcription regulation</keyword>
<reference evidence="8" key="1">
    <citation type="submission" date="2022-02" db="EMBL/GenBank/DDBJ databases">
        <authorList>
            <person name="Henning P.M."/>
            <person name="McCubbin A.G."/>
            <person name="Shore J.S."/>
        </authorList>
    </citation>
    <scope>NUCLEOTIDE SEQUENCE</scope>
    <source>
        <strain evidence="8">F60SS</strain>
        <tissue evidence="8">Leaves</tissue>
    </source>
</reference>
<name>A0A9Q0FUS2_9ROSI</name>
<dbReference type="PANTHER" id="PTHR16223:SF330">
    <property type="entry name" value="OS03G0205300 PROTEIN"/>
    <property type="match status" value="1"/>
</dbReference>
<dbReference type="PROSITE" id="PS50888">
    <property type="entry name" value="BHLH"/>
    <property type="match status" value="1"/>
</dbReference>
<feature type="compositionally biased region" description="Basic residues" evidence="6">
    <location>
        <begin position="204"/>
        <end position="214"/>
    </location>
</feature>
<keyword evidence="4" id="KW-0804">Transcription</keyword>
<evidence type="ECO:0000259" key="7">
    <source>
        <dbReference type="PROSITE" id="PS50888"/>
    </source>
</evidence>
<dbReference type="CDD" id="cd11454">
    <property type="entry name" value="bHLH_AtIND_like"/>
    <property type="match status" value="1"/>
</dbReference>
<dbReference type="GO" id="GO:0048766">
    <property type="term" value="P:root hair initiation"/>
    <property type="evidence" value="ECO:0007669"/>
    <property type="project" value="UniProtKB-ARBA"/>
</dbReference>
<evidence type="ECO:0000256" key="4">
    <source>
        <dbReference type="ARBA" id="ARBA00023163"/>
    </source>
</evidence>
<dbReference type="Pfam" id="PF00010">
    <property type="entry name" value="HLH"/>
    <property type="match status" value="1"/>
</dbReference>
<evidence type="ECO:0000313" key="9">
    <source>
        <dbReference type="Proteomes" id="UP001141552"/>
    </source>
</evidence>
<evidence type="ECO:0000313" key="8">
    <source>
        <dbReference type="EMBL" id="KAJ4837007.1"/>
    </source>
</evidence>
<dbReference type="EMBL" id="JAKUCV010003972">
    <property type="protein sequence ID" value="KAJ4837007.1"/>
    <property type="molecule type" value="Genomic_DNA"/>
</dbReference>
<dbReference type="GO" id="GO:0000978">
    <property type="term" value="F:RNA polymerase II cis-regulatory region sequence-specific DNA binding"/>
    <property type="evidence" value="ECO:0007669"/>
    <property type="project" value="TreeGrafter"/>
</dbReference>
<keyword evidence="5" id="KW-0539">Nucleus</keyword>
<feature type="compositionally biased region" description="Polar residues" evidence="6">
    <location>
        <begin position="249"/>
        <end position="271"/>
    </location>
</feature>
<sequence>MQPVEAFPEGEWDFSRIFSMEEPDFSQELMLGQFSLPLEHEQQQHLAVFPPAFCPHLENNASIAGFNESLFFPWNTLNSNLNFISDQEMSNSTSSNPEACFFSDSNHVPAINDHHNSMSMDICTVGEKNAGSFFPVFPQEFAMVENGGNNGGSKMSDSDSKPTANAVLAKELELKRKNIDATEPTAAPGNMKKKSRVMKDAPKTKKNAQSKKNQKVSSPNGNEEEKISNGGPVDGQTTCSYCSEDDNASQDSNGGASSDSKVSEVLNSNGKTRAGRGSATDPQSLYARKRRERINERLRILQNLVPNGTKVDISTMLEEAVHYVKFLQLQIKLLSSDELWMYAPLAYNGIDIGLNQKISMLL</sequence>
<gene>
    <name evidence="8" type="ORF">Tsubulata_045184</name>
</gene>
<evidence type="ECO:0000256" key="2">
    <source>
        <dbReference type="ARBA" id="ARBA00023015"/>
    </source>
</evidence>
<accession>A0A9Q0FUS2</accession>
<dbReference type="OrthoDB" id="651283at2759"/>
<keyword evidence="9" id="KW-1185">Reference proteome</keyword>
<dbReference type="SMART" id="SM00353">
    <property type="entry name" value="HLH"/>
    <property type="match status" value="1"/>
</dbReference>
<protein>
    <recommendedName>
        <fullName evidence="7">BHLH domain-containing protein</fullName>
    </recommendedName>
</protein>
<evidence type="ECO:0000256" key="5">
    <source>
        <dbReference type="ARBA" id="ARBA00023242"/>
    </source>
</evidence>